<protein>
    <submittedName>
        <fullName evidence="2">Selenocysteine lyase</fullName>
    </submittedName>
</protein>
<dbReference type="Proteomes" id="UP001059041">
    <property type="component" value="Linkage Group LG4"/>
</dbReference>
<dbReference type="EMBL" id="JAFHDT010000004">
    <property type="protein sequence ID" value="KAI7811222.1"/>
    <property type="molecule type" value="Genomic_DNA"/>
</dbReference>
<evidence type="ECO:0000313" key="2">
    <source>
        <dbReference type="EMBL" id="KAI7811222.1"/>
    </source>
</evidence>
<accession>A0A9W7WZ94</accession>
<sequence>MSKIRRKVTVENSKTISDSSNSTTTPSRRPSVFERLGPSTASNAAEAVFGEDKVHFNSRFPGSEVLPNTCNVSIMGRGLEGEWKAPL</sequence>
<dbReference type="AlphaFoldDB" id="A0A9W7WZ94"/>
<organism evidence="2 3">
    <name type="scientific">Triplophysa rosa</name>
    <name type="common">Cave loach</name>
    <dbReference type="NCBI Taxonomy" id="992332"/>
    <lineage>
        <taxon>Eukaryota</taxon>
        <taxon>Metazoa</taxon>
        <taxon>Chordata</taxon>
        <taxon>Craniata</taxon>
        <taxon>Vertebrata</taxon>
        <taxon>Euteleostomi</taxon>
        <taxon>Actinopterygii</taxon>
        <taxon>Neopterygii</taxon>
        <taxon>Teleostei</taxon>
        <taxon>Ostariophysi</taxon>
        <taxon>Cypriniformes</taxon>
        <taxon>Nemacheilidae</taxon>
        <taxon>Triplophysa</taxon>
    </lineage>
</organism>
<gene>
    <name evidence="2" type="ORF">IRJ41_011849</name>
</gene>
<comment type="caution">
    <text evidence="2">The sequence shown here is derived from an EMBL/GenBank/DDBJ whole genome shotgun (WGS) entry which is preliminary data.</text>
</comment>
<keyword evidence="3" id="KW-1185">Reference proteome</keyword>
<name>A0A9W7WZ94_TRIRA</name>
<evidence type="ECO:0000256" key="1">
    <source>
        <dbReference type="SAM" id="MobiDB-lite"/>
    </source>
</evidence>
<keyword evidence="2" id="KW-0456">Lyase</keyword>
<dbReference type="GO" id="GO:0016829">
    <property type="term" value="F:lyase activity"/>
    <property type="evidence" value="ECO:0007669"/>
    <property type="project" value="UniProtKB-KW"/>
</dbReference>
<feature type="compositionally biased region" description="Low complexity" evidence="1">
    <location>
        <begin position="12"/>
        <end position="30"/>
    </location>
</feature>
<reference evidence="2" key="1">
    <citation type="submission" date="2021-02" db="EMBL/GenBank/DDBJ databases">
        <title>Comparative genomics reveals that relaxation of natural selection precedes convergent phenotypic evolution of cavefish.</title>
        <authorList>
            <person name="Peng Z."/>
        </authorList>
    </citation>
    <scope>NUCLEOTIDE SEQUENCE</scope>
    <source>
        <tissue evidence="2">Muscle</tissue>
    </source>
</reference>
<evidence type="ECO:0000313" key="3">
    <source>
        <dbReference type="Proteomes" id="UP001059041"/>
    </source>
</evidence>
<feature type="region of interest" description="Disordered" evidence="1">
    <location>
        <begin position="1"/>
        <end position="39"/>
    </location>
</feature>
<proteinExistence type="predicted"/>